<dbReference type="Proteomes" id="UP001153269">
    <property type="component" value="Unassembled WGS sequence"/>
</dbReference>
<evidence type="ECO:0000313" key="1">
    <source>
        <dbReference type="EMBL" id="CAB1421396.1"/>
    </source>
</evidence>
<dbReference type="AlphaFoldDB" id="A0A9N7YD78"/>
<sequence>MKYQERASVSESEQNPTSVPAMSLICYRFSSSAFSSCGPGFPALILFSVSLAVLSVPTLTPCLLPLGWSALKPGAISHPRISFSTCYPSFSTCWSSWSSACLLHSFPCALQ</sequence>
<dbReference type="EMBL" id="CADEAL010000522">
    <property type="protein sequence ID" value="CAB1421396.1"/>
    <property type="molecule type" value="Genomic_DNA"/>
</dbReference>
<name>A0A9N7YD78_PLEPL</name>
<gene>
    <name evidence="1" type="ORF">PLEPLA_LOCUS9278</name>
</gene>
<organism evidence="1 2">
    <name type="scientific">Pleuronectes platessa</name>
    <name type="common">European plaice</name>
    <dbReference type="NCBI Taxonomy" id="8262"/>
    <lineage>
        <taxon>Eukaryota</taxon>
        <taxon>Metazoa</taxon>
        <taxon>Chordata</taxon>
        <taxon>Craniata</taxon>
        <taxon>Vertebrata</taxon>
        <taxon>Euteleostomi</taxon>
        <taxon>Actinopterygii</taxon>
        <taxon>Neopterygii</taxon>
        <taxon>Teleostei</taxon>
        <taxon>Neoteleostei</taxon>
        <taxon>Acanthomorphata</taxon>
        <taxon>Carangaria</taxon>
        <taxon>Pleuronectiformes</taxon>
        <taxon>Pleuronectoidei</taxon>
        <taxon>Pleuronectidae</taxon>
        <taxon>Pleuronectes</taxon>
    </lineage>
</organism>
<evidence type="ECO:0000313" key="2">
    <source>
        <dbReference type="Proteomes" id="UP001153269"/>
    </source>
</evidence>
<protein>
    <submittedName>
        <fullName evidence="1">Uncharacterized protein</fullName>
    </submittedName>
</protein>
<reference evidence="1" key="1">
    <citation type="submission" date="2020-03" db="EMBL/GenBank/DDBJ databases">
        <authorList>
            <person name="Weist P."/>
        </authorList>
    </citation>
    <scope>NUCLEOTIDE SEQUENCE</scope>
</reference>
<proteinExistence type="predicted"/>
<keyword evidence="2" id="KW-1185">Reference proteome</keyword>
<comment type="caution">
    <text evidence="1">The sequence shown here is derived from an EMBL/GenBank/DDBJ whole genome shotgun (WGS) entry which is preliminary data.</text>
</comment>
<accession>A0A9N7YD78</accession>